<feature type="region of interest" description="Disordered" evidence="1">
    <location>
        <begin position="247"/>
        <end position="276"/>
    </location>
</feature>
<dbReference type="Proteomes" id="UP001172684">
    <property type="component" value="Unassembled WGS sequence"/>
</dbReference>
<feature type="compositionally biased region" description="Polar residues" evidence="1">
    <location>
        <begin position="364"/>
        <end position="374"/>
    </location>
</feature>
<evidence type="ECO:0000256" key="3">
    <source>
        <dbReference type="SAM" id="SignalP"/>
    </source>
</evidence>
<sequence>MGPSTLHKLSLVCLISSTVSASAALATALEAAQAVGLLRRQEDTCGGDVSLSLCSKDLPSDFCCPSSSTCIRLNSTETSVICCPRGANCGFIRPINCDIQQQNATLHPTNPIHTTELDRSLPTCGDACCPFGFACEDGMCKMITTTSPPSSPPSTTVSLAVPTSAQTGAAISTIPTASSQPSSFPAKAVLAGLFPGIALGILLTLAIFFLLQRRRAKKLRYSGDFGPVSRTVSDPIYNPAMSARTDFLRRQNSTSHSRNGSGGSYDSNRPLATPENAASSNRYYTSARSTPTVVPSPGAPVIGLVKSGRLSRLSDRPARTPKIRSLFAPKSPHTAPAQQMTSFPSSAPDARRAANPSRDPYRTPTRQTARSRSVLSDERPKTGSTETIDVLMPSLGFLQAPPPIGGRGIREERPMTGNTTFSRLMEDAGFGRESRDRIGGAR</sequence>
<evidence type="ECO:0000256" key="2">
    <source>
        <dbReference type="SAM" id="Phobius"/>
    </source>
</evidence>
<keyword evidence="5" id="KW-1185">Reference proteome</keyword>
<evidence type="ECO:0000313" key="5">
    <source>
        <dbReference type="Proteomes" id="UP001172684"/>
    </source>
</evidence>
<feature type="region of interest" description="Disordered" evidence="1">
    <location>
        <begin position="312"/>
        <end position="442"/>
    </location>
</feature>
<gene>
    <name evidence="4" type="ORF">H2201_005632</name>
</gene>
<feature type="compositionally biased region" description="Polar residues" evidence="1">
    <location>
        <begin position="336"/>
        <end position="345"/>
    </location>
</feature>
<dbReference type="EMBL" id="JAPDRL010000043">
    <property type="protein sequence ID" value="KAJ9663424.1"/>
    <property type="molecule type" value="Genomic_DNA"/>
</dbReference>
<feature type="compositionally biased region" description="Polar residues" evidence="1">
    <location>
        <begin position="250"/>
        <end position="267"/>
    </location>
</feature>
<comment type="caution">
    <text evidence="4">The sequence shown here is derived from an EMBL/GenBank/DDBJ whole genome shotgun (WGS) entry which is preliminary data.</text>
</comment>
<keyword evidence="2" id="KW-0812">Transmembrane</keyword>
<keyword evidence="2" id="KW-1133">Transmembrane helix</keyword>
<feature type="signal peptide" evidence="3">
    <location>
        <begin position="1"/>
        <end position="21"/>
    </location>
</feature>
<protein>
    <recommendedName>
        <fullName evidence="6">Mid2 domain-containing protein</fullName>
    </recommendedName>
</protein>
<feature type="compositionally biased region" description="Basic and acidic residues" evidence="1">
    <location>
        <begin position="424"/>
        <end position="442"/>
    </location>
</feature>
<evidence type="ECO:0000313" key="4">
    <source>
        <dbReference type="EMBL" id="KAJ9663424.1"/>
    </source>
</evidence>
<proteinExistence type="predicted"/>
<feature type="chain" id="PRO_5047481448" description="Mid2 domain-containing protein" evidence="3">
    <location>
        <begin position="22"/>
        <end position="442"/>
    </location>
</feature>
<feature type="transmembrane region" description="Helical" evidence="2">
    <location>
        <begin position="188"/>
        <end position="211"/>
    </location>
</feature>
<reference evidence="4" key="1">
    <citation type="submission" date="2022-10" db="EMBL/GenBank/DDBJ databases">
        <title>Culturing micro-colonial fungi from biological soil crusts in the Mojave desert and describing Neophaeococcomyces mojavensis, and introducing the new genera and species Taxawa tesnikishii.</title>
        <authorList>
            <person name="Kurbessoian T."/>
            <person name="Stajich J.E."/>
        </authorList>
    </citation>
    <scope>NUCLEOTIDE SEQUENCE</scope>
    <source>
        <strain evidence="4">TK_1</strain>
    </source>
</reference>
<evidence type="ECO:0008006" key="6">
    <source>
        <dbReference type="Google" id="ProtNLM"/>
    </source>
</evidence>
<organism evidence="4 5">
    <name type="scientific">Coniosporium apollinis</name>
    <dbReference type="NCBI Taxonomy" id="61459"/>
    <lineage>
        <taxon>Eukaryota</taxon>
        <taxon>Fungi</taxon>
        <taxon>Dikarya</taxon>
        <taxon>Ascomycota</taxon>
        <taxon>Pezizomycotina</taxon>
        <taxon>Dothideomycetes</taxon>
        <taxon>Dothideomycetes incertae sedis</taxon>
        <taxon>Coniosporium</taxon>
    </lineage>
</organism>
<name>A0ABQ9NVV0_9PEZI</name>
<accession>A0ABQ9NVV0</accession>
<keyword evidence="3" id="KW-0732">Signal</keyword>
<keyword evidence="2" id="KW-0472">Membrane</keyword>
<evidence type="ECO:0000256" key="1">
    <source>
        <dbReference type="SAM" id="MobiDB-lite"/>
    </source>
</evidence>